<dbReference type="EC" id="3.6.1.41" evidence="2"/>
<keyword evidence="2" id="KW-0378">Hydrolase</keyword>
<dbReference type="InterPro" id="IPR050126">
    <property type="entry name" value="Ap4A_hydrolase"/>
</dbReference>
<accession>A0ABQ0C8B0</accession>
<evidence type="ECO:0000313" key="2">
    <source>
        <dbReference type="EMBL" id="GAB0056930.1"/>
    </source>
</evidence>
<dbReference type="InterPro" id="IPR004843">
    <property type="entry name" value="Calcineurin-like_PHP"/>
</dbReference>
<dbReference type="GO" id="GO:0008803">
    <property type="term" value="F:bis(5'-nucleosyl)-tetraphosphatase (symmetrical) activity"/>
    <property type="evidence" value="ECO:0007669"/>
    <property type="project" value="UniProtKB-EC"/>
</dbReference>
<reference evidence="2 3" key="1">
    <citation type="submission" date="2024-05" db="EMBL/GenBank/DDBJ databases">
        <authorList>
            <consortium name="Candidatus Magnetaquicoccaceae bacterium FCR-1 genome sequencing consortium"/>
            <person name="Shimoshige H."/>
            <person name="Shimamura S."/>
            <person name="Taoka A."/>
            <person name="Kobayashi H."/>
            <person name="Maekawa T."/>
        </authorList>
    </citation>
    <scope>NUCLEOTIDE SEQUENCE [LARGE SCALE GENOMIC DNA]</scope>
    <source>
        <strain evidence="2 3">FCR-1</strain>
    </source>
</reference>
<dbReference type="PANTHER" id="PTHR42850">
    <property type="entry name" value="METALLOPHOSPHOESTERASE"/>
    <property type="match status" value="1"/>
</dbReference>
<sequence length="282" mass="31472">MAVYAIGDVHGCLPQLLTLLEAVRFRPGRDRLLFVGDLISRGPDSLGTIRFVRDQGERAVALMGNHELRAINGLLGFPEKGFLKHLGFLTTCPERDDILDWMRQRPLVHHEPELNLRLVHAGFHSGWSLDQAMDYACRLGVILRDEATLRAFLARYPANLPEIESSDMDETARLHFAMAVMTRLRICQPDGRVVWSIPGASGGAAFKLEPDSPYRPWHALLDWPGSERIVYGHWAIAGLSRNGRFIGLDSGCVYGGKLTAMRVDHPDLPITQVSCPAYVKPE</sequence>
<reference evidence="2 3" key="2">
    <citation type="submission" date="2024-09" db="EMBL/GenBank/DDBJ databases">
        <title>Draft genome sequence of Candidatus Magnetaquicoccaceae bacterium FCR-1.</title>
        <authorList>
            <person name="Shimoshige H."/>
            <person name="Shimamura S."/>
            <person name="Taoka A."/>
            <person name="Kobayashi H."/>
            <person name="Maekawa T."/>
        </authorList>
    </citation>
    <scope>NUCLEOTIDE SEQUENCE [LARGE SCALE GENOMIC DNA]</scope>
    <source>
        <strain evidence="2 3">FCR-1</strain>
    </source>
</reference>
<dbReference type="PANTHER" id="PTHR42850:SF4">
    <property type="entry name" value="ZINC-DEPENDENT ENDOPOLYPHOSPHATASE"/>
    <property type="match status" value="1"/>
</dbReference>
<feature type="domain" description="Calcineurin-like phosphoesterase" evidence="1">
    <location>
        <begin position="1"/>
        <end position="130"/>
    </location>
</feature>
<name>A0ABQ0C8B0_9PROT</name>
<dbReference type="SUPFAM" id="SSF56300">
    <property type="entry name" value="Metallo-dependent phosphatases"/>
    <property type="match status" value="1"/>
</dbReference>
<organism evidence="2 3">
    <name type="scientific">Candidatus Magnetaquiglobus chichijimensis</name>
    <dbReference type="NCBI Taxonomy" id="3141448"/>
    <lineage>
        <taxon>Bacteria</taxon>
        <taxon>Pseudomonadati</taxon>
        <taxon>Pseudomonadota</taxon>
        <taxon>Magnetococcia</taxon>
        <taxon>Magnetococcales</taxon>
        <taxon>Candidatus Magnetaquicoccaceae</taxon>
        <taxon>Candidatus Magnetaquiglobus</taxon>
    </lineage>
</organism>
<dbReference type="NCBIfam" id="NF001204">
    <property type="entry name" value="PRK00166.1"/>
    <property type="match status" value="1"/>
</dbReference>
<gene>
    <name evidence="2" type="primary">apaH</name>
    <name evidence="2" type="ORF">SIID45300_01245</name>
</gene>
<dbReference type="InterPro" id="IPR029052">
    <property type="entry name" value="Metallo-depent_PP-like"/>
</dbReference>
<dbReference type="EMBL" id="BAAFGK010000004">
    <property type="protein sequence ID" value="GAB0056930.1"/>
    <property type="molecule type" value="Genomic_DNA"/>
</dbReference>
<dbReference type="Proteomes" id="UP001628193">
    <property type="component" value="Unassembled WGS sequence"/>
</dbReference>
<evidence type="ECO:0000259" key="1">
    <source>
        <dbReference type="Pfam" id="PF00149"/>
    </source>
</evidence>
<protein>
    <submittedName>
        <fullName evidence="2">Bis(5'-nucleosyl)-tetraphosphatase, symmetrical</fullName>
        <ecNumber evidence="2">3.6.1.41</ecNumber>
    </submittedName>
</protein>
<dbReference type="RefSeq" id="WP_420904646.1">
    <property type="nucleotide sequence ID" value="NZ_BAAFGK010000004.1"/>
</dbReference>
<dbReference type="Gene3D" id="3.60.21.10">
    <property type="match status" value="1"/>
</dbReference>
<comment type="caution">
    <text evidence="2">The sequence shown here is derived from an EMBL/GenBank/DDBJ whole genome shotgun (WGS) entry which is preliminary data.</text>
</comment>
<dbReference type="Pfam" id="PF00149">
    <property type="entry name" value="Metallophos"/>
    <property type="match status" value="1"/>
</dbReference>
<evidence type="ECO:0000313" key="3">
    <source>
        <dbReference type="Proteomes" id="UP001628193"/>
    </source>
</evidence>
<proteinExistence type="predicted"/>
<keyword evidence="3" id="KW-1185">Reference proteome</keyword>